<proteinExistence type="predicted"/>
<name>A0A1G9HX22_9BACL</name>
<protein>
    <submittedName>
        <fullName evidence="1">Uncharacterized protein</fullName>
    </submittedName>
</protein>
<feature type="non-terminal residue" evidence="1">
    <location>
        <position position="1"/>
    </location>
</feature>
<dbReference type="EMBL" id="FNFY01000027">
    <property type="protein sequence ID" value="SDL17402.1"/>
    <property type="molecule type" value="Genomic_DNA"/>
</dbReference>
<gene>
    <name evidence="1" type="ORF">SAMN05216216_12731</name>
</gene>
<evidence type="ECO:0000313" key="1">
    <source>
        <dbReference type="EMBL" id="SDL17402.1"/>
    </source>
</evidence>
<sequence>QLEGEFVVPPILGAGRTQSQIGNRAGIIGPESKEVKRNEAVTSEKSHKKWRFISINR</sequence>
<organism evidence="1 2">
    <name type="scientific">Lacicoccus qingdaonensis</name>
    <dbReference type="NCBI Taxonomy" id="576118"/>
    <lineage>
        <taxon>Bacteria</taxon>
        <taxon>Bacillati</taxon>
        <taxon>Bacillota</taxon>
        <taxon>Bacilli</taxon>
        <taxon>Bacillales</taxon>
        <taxon>Salinicoccaceae</taxon>
        <taxon>Lacicoccus</taxon>
    </lineage>
</organism>
<keyword evidence="2" id="KW-1185">Reference proteome</keyword>
<evidence type="ECO:0000313" key="2">
    <source>
        <dbReference type="Proteomes" id="UP000199008"/>
    </source>
</evidence>
<dbReference type="Proteomes" id="UP000199008">
    <property type="component" value="Unassembled WGS sequence"/>
</dbReference>
<reference evidence="2" key="1">
    <citation type="submission" date="2016-10" db="EMBL/GenBank/DDBJ databases">
        <authorList>
            <person name="Varghese N."/>
            <person name="Submissions S."/>
        </authorList>
    </citation>
    <scope>NUCLEOTIDE SEQUENCE [LARGE SCALE GENOMIC DNA]</scope>
    <source>
        <strain evidence="2">CGMCC 1.8895</strain>
    </source>
</reference>
<accession>A0A1G9HX22</accession>
<dbReference type="AlphaFoldDB" id="A0A1G9HX22"/>